<sequence>MRAHDKDPSGGELWGVSAGARDETGAGGSSADLSGDATESKGSGAGRAAPFDGGRRHVAPGGGAEGAVSPYELGERCYALTERWRWSVLGLRDPDFSPVRKVRGPPTPRALLTPTSAGALCKDNRGPVDNEFVECEAVRGLALHLVPILGRGHIWAWRASTKGQCKHVLYEPLGRRAAERRSWDPGGKWSRGSSAGLPGDGEETLRCRNEEGQHRLRGPLDRGRGRTAPSGGAADAVGTCGLGVRRAVLRPSGGGRVLPGRTVRTTLGLPDPNFSLAKKSRGPQTSRTLLDPSSTEVRGTRHPGGALYKSNFTARPRLRYKLRTVGGAHRQAIGEDISLYARLGGAPLPTSSSSAKQSWA</sequence>
<feature type="region of interest" description="Disordered" evidence="1">
    <location>
        <begin position="278"/>
        <end position="305"/>
    </location>
</feature>
<evidence type="ECO:0000256" key="1">
    <source>
        <dbReference type="SAM" id="MobiDB-lite"/>
    </source>
</evidence>
<organism evidence="2 3">
    <name type="scientific">Pleurodeles waltl</name>
    <name type="common">Iberian ribbed newt</name>
    <dbReference type="NCBI Taxonomy" id="8319"/>
    <lineage>
        <taxon>Eukaryota</taxon>
        <taxon>Metazoa</taxon>
        <taxon>Chordata</taxon>
        <taxon>Craniata</taxon>
        <taxon>Vertebrata</taxon>
        <taxon>Euteleostomi</taxon>
        <taxon>Amphibia</taxon>
        <taxon>Batrachia</taxon>
        <taxon>Caudata</taxon>
        <taxon>Salamandroidea</taxon>
        <taxon>Salamandridae</taxon>
        <taxon>Pleurodelinae</taxon>
        <taxon>Pleurodeles</taxon>
    </lineage>
</organism>
<name>A0AAV7RGV3_PLEWA</name>
<dbReference type="EMBL" id="JANPWB010000009">
    <property type="protein sequence ID" value="KAJ1150872.1"/>
    <property type="molecule type" value="Genomic_DNA"/>
</dbReference>
<comment type="caution">
    <text evidence="2">The sequence shown here is derived from an EMBL/GenBank/DDBJ whole genome shotgun (WGS) entry which is preliminary data.</text>
</comment>
<gene>
    <name evidence="2" type="ORF">NDU88_003659</name>
</gene>
<feature type="region of interest" description="Disordered" evidence="1">
    <location>
        <begin position="181"/>
        <end position="234"/>
    </location>
</feature>
<reference evidence="2" key="1">
    <citation type="journal article" date="2022" name="bioRxiv">
        <title>Sequencing and chromosome-scale assembly of the giantPleurodeles waltlgenome.</title>
        <authorList>
            <person name="Brown T."/>
            <person name="Elewa A."/>
            <person name="Iarovenko S."/>
            <person name="Subramanian E."/>
            <person name="Araus A.J."/>
            <person name="Petzold A."/>
            <person name="Susuki M."/>
            <person name="Suzuki K.-i.T."/>
            <person name="Hayashi T."/>
            <person name="Toyoda A."/>
            <person name="Oliveira C."/>
            <person name="Osipova E."/>
            <person name="Leigh N.D."/>
            <person name="Simon A."/>
            <person name="Yun M.H."/>
        </authorList>
    </citation>
    <scope>NUCLEOTIDE SEQUENCE</scope>
    <source>
        <strain evidence="2">20211129_DDA</strain>
        <tissue evidence="2">Liver</tissue>
    </source>
</reference>
<feature type="region of interest" description="Disordered" evidence="1">
    <location>
        <begin position="1"/>
        <end position="66"/>
    </location>
</feature>
<protein>
    <submittedName>
        <fullName evidence="2">Uncharacterized protein</fullName>
    </submittedName>
</protein>
<feature type="compositionally biased region" description="Polar residues" evidence="1">
    <location>
        <begin position="282"/>
        <end position="297"/>
    </location>
</feature>
<dbReference type="AlphaFoldDB" id="A0AAV7RGV3"/>
<feature type="compositionally biased region" description="Basic and acidic residues" evidence="1">
    <location>
        <begin position="203"/>
        <end position="224"/>
    </location>
</feature>
<keyword evidence="3" id="KW-1185">Reference proteome</keyword>
<dbReference type="Proteomes" id="UP001066276">
    <property type="component" value="Chromosome 5"/>
</dbReference>
<evidence type="ECO:0000313" key="3">
    <source>
        <dbReference type="Proteomes" id="UP001066276"/>
    </source>
</evidence>
<evidence type="ECO:0000313" key="2">
    <source>
        <dbReference type="EMBL" id="KAJ1150872.1"/>
    </source>
</evidence>
<accession>A0AAV7RGV3</accession>
<proteinExistence type="predicted"/>